<dbReference type="HOGENOM" id="CLU_060077_2_2_3"/>
<keyword evidence="3" id="KW-0238">DNA-binding</keyword>
<organism evidence="7 8">
    <name type="scientific">Allocoleopsis franciscana PCC 7113</name>
    <dbReference type="NCBI Taxonomy" id="1173027"/>
    <lineage>
        <taxon>Bacteria</taxon>
        <taxon>Bacillati</taxon>
        <taxon>Cyanobacteriota</taxon>
        <taxon>Cyanophyceae</taxon>
        <taxon>Coleofasciculales</taxon>
        <taxon>Coleofasciculaceae</taxon>
        <taxon>Allocoleopsis</taxon>
        <taxon>Allocoleopsis franciscana</taxon>
    </lineage>
</organism>
<evidence type="ECO:0000256" key="3">
    <source>
        <dbReference type="ARBA" id="ARBA00023125"/>
    </source>
</evidence>
<dbReference type="PANTHER" id="PTHR30204">
    <property type="entry name" value="REDOX-CYCLING DRUG-SENSING TRANSCRIPTIONAL ACTIVATOR SOXR"/>
    <property type="match status" value="1"/>
</dbReference>
<keyword evidence="1" id="KW-0678">Repressor</keyword>
<feature type="region of interest" description="Disordered" evidence="5">
    <location>
        <begin position="1"/>
        <end position="46"/>
    </location>
</feature>
<dbReference type="GO" id="GO:0003700">
    <property type="term" value="F:DNA-binding transcription factor activity"/>
    <property type="evidence" value="ECO:0007669"/>
    <property type="project" value="InterPro"/>
</dbReference>
<dbReference type="InterPro" id="IPR000551">
    <property type="entry name" value="MerR-type_HTH_dom"/>
</dbReference>
<keyword evidence="4" id="KW-0804">Transcription</keyword>
<evidence type="ECO:0000256" key="2">
    <source>
        <dbReference type="ARBA" id="ARBA00023015"/>
    </source>
</evidence>
<name>K9WAT1_9CYAN</name>
<dbReference type="eggNOG" id="COG0789">
    <property type="taxonomic scope" value="Bacteria"/>
</dbReference>
<evidence type="ECO:0000256" key="1">
    <source>
        <dbReference type="ARBA" id="ARBA00022491"/>
    </source>
</evidence>
<evidence type="ECO:0000256" key="5">
    <source>
        <dbReference type="SAM" id="MobiDB-lite"/>
    </source>
</evidence>
<reference evidence="7 8" key="1">
    <citation type="submission" date="2012-06" db="EMBL/GenBank/DDBJ databases">
        <title>Finished chromosome of genome of Microcoleus sp. PCC 7113.</title>
        <authorList>
            <consortium name="US DOE Joint Genome Institute"/>
            <person name="Gugger M."/>
            <person name="Coursin T."/>
            <person name="Rippka R."/>
            <person name="Tandeau De Marsac N."/>
            <person name="Huntemann M."/>
            <person name="Wei C.-L."/>
            <person name="Han J."/>
            <person name="Detter J.C."/>
            <person name="Han C."/>
            <person name="Tapia R."/>
            <person name="Chen A."/>
            <person name="Kyrpides N."/>
            <person name="Mavromatis K."/>
            <person name="Markowitz V."/>
            <person name="Szeto E."/>
            <person name="Ivanova N."/>
            <person name="Pagani I."/>
            <person name="Pati A."/>
            <person name="Goodwin L."/>
            <person name="Nordberg H.P."/>
            <person name="Cantor M.N."/>
            <person name="Hua S.X."/>
            <person name="Woyke T."/>
            <person name="Kerfeld C.A."/>
        </authorList>
    </citation>
    <scope>NUCLEOTIDE SEQUENCE [LARGE SCALE GENOMIC DNA]</scope>
    <source>
        <strain evidence="7 8">PCC 7113</strain>
    </source>
</reference>
<dbReference type="SUPFAM" id="SSF46955">
    <property type="entry name" value="Putative DNA-binding domain"/>
    <property type="match status" value="1"/>
</dbReference>
<dbReference type="GO" id="GO:0003677">
    <property type="term" value="F:DNA binding"/>
    <property type="evidence" value="ECO:0007669"/>
    <property type="project" value="UniProtKB-KW"/>
</dbReference>
<dbReference type="SMART" id="SM00422">
    <property type="entry name" value="HTH_MERR"/>
    <property type="match status" value="1"/>
</dbReference>
<dbReference type="CDD" id="cd04770">
    <property type="entry name" value="HTH_HMRTR"/>
    <property type="match status" value="1"/>
</dbReference>
<dbReference type="STRING" id="1173027.Mic7113_0989"/>
<protein>
    <submittedName>
        <fullName evidence="7">Putative transcriptional regulator</fullName>
    </submittedName>
</protein>
<dbReference type="EMBL" id="CP003630">
    <property type="protein sequence ID" value="AFZ16884.1"/>
    <property type="molecule type" value="Genomic_DNA"/>
</dbReference>
<evidence type="ECO:0000313" key="7">
    <source>
        <dbReference type="EMBL" id="AFZ16884.1"/>
    </source>
</evidence>
<sequence length="186" mass="20407">MGNSALDSEAKPDQPFPSNAKHPMKGKNSSDTQAKRQIGHSDAAQSVHHQLKIGEVANLTGMSVKTIRYYEEIGLLEPTTTRAESGYRLFNSQVLNRLAFIKRSQSLGLSLSEIRDILGVHDSGELPCGAVKQHLLLKVEAITEQIEALEILKSELLGLLSGWQEQPPSDRIAQTICPNIQEPISD</sequence>
<dbReference type="PANTHER" id="PTHR30204:SF69">
    <property type="entry name" value="MERR-FAMILY TRANSCRIPTIONAL REGULATOR"/>
    <property type="match status" value="1"/>
</dbReference>
<evidence type="ECO:0000313" key="8">
    <source>
        <dbReference type="Proteomes" id="UP000010471"/>
    </source>
</evidence>
<keyword evidence="8" id="KW-1185">Reference proteome</keyword>
<dbReference type="PATRIC" id="fig|1173027.3.peg.1090"/>
<dbReference type="InterPro" id="IPR047057">
    <property type="entry name" value="MerR_fam"/>
</dbReference>
<dbReference type="Gene3D" id="1.10.1660.10">
    <property type="match status" value="1"/>
</dbReference>
<gene>
    <name evidence="7" type="ORF">Mic7113_0989</name>
</gene>
<dbReference type="InterPro" id="IPR015358">
    <property type="entry name" value="Tscrpt_reg_MerR_DNA-bd"/>
</dbReference>
<dbReference type="AlphaFoldDB" id="K9WAT1"/>
<dbReference type="Proteomes" id="UP000010471">
    <property type="component" value="Chromosome"/>
</dbReference>
<evidence type="ECO:0000256" key="4">
    <source>
        <dbReference type="ARBA" id="ARBA00023163"/>
    </source>
</evidence>
<accession>K9WAT1</accession>
<feature type="domain" description="HTH merR-type" evidence="6">
    <location>
        <begin position="50"/>
        <end position="120"/>
    </location>
</feature>
<proteinExistence type="predicted"/>
<evidence type="ECO:0000259" key="6">
    <source>
        <dbReference type="PROSITE" id="PS50937"/>
    </source>
</evidence>
<dbReference type="PROSITE" id="PS50937">
    <property type="entry name" value="HTH_MERR_2"/>
    <property type="match status" value="1"/>
</dbReference>
<dbReference type="Pfam" id="PF00376">
    <property type="entry name" value="MerR"/>
    <property type="match status" value="1"/>
</dbReference>
<dbReference type="InterPro" id="IPR009061">
    <property type="entry name" value="DNA-bd_dom_put_sf"/>
</dbReference>
<dbReference type="Pfam" id="PF09278">
    <property type="entry name" value="MerR-DNA-bind"/>
    <property type="match status" value="1"/>
</dbReference>
<keyword evidence="2" id="KW-0805">Transcription regulation</keyword>
<dbReference type="KEGG" id="mic:Mic7113_0989"/>